<proteinExistence type="predicted"/>
<dbReference type="OrthoDB" id="3847604at2"/>
<protein>
    <submittedName>
        <fullName evidence="1">Type VII secretion protein EccB</fullName>
    </submittedName>
</protein>
<name>A0A2S0WCC8_9CORY</name>
<gene>
    <name evidence="1" type="primary">eccB</name>
    <name evidence="1" type="ORF">C3E79_01955</name>
</gene>
<dbReference type="PANTHER" id="PTHR40765">
    <property type="entry name" value="ESX-2 SECRETION SYSTEM ATPASE ECCB2"/>
    <property type="match status" value="1"/>
</dbReference>
<dbReference type="InterPro" id="IPR044857">
    <property type="entry name" value="T7SS_EccB_R1"/>
</dbReference>
<sequence>MAQQRRLLPTTRPQVSGHRFMRRRVEHGLVFGDIRMIHDPLATRQRATIFGLIAVALVCAMMALFAWLRPNADPGDAPILRASTGELYVRVDDTVHPVANLTSARLIVGAPEEPRRIGDEHLLELPRGVPVGIGTAPAAFAPKDAEDVVWSACMQGDRVRVIAGEPMKPLDRGRAVLAEADGKEWMVTADGRIMVPDASGESGRVIRRGLGIDAKTPRWRPAPEMLDVAAELPPLEIPSPLPGILSADGKHWARTDGGIQPITPAQADVLAAAGAQRDEASAAELAALPDAAPPAEIRLPDLAPEWVDPARETPCLGENRGAATSVETPGGEVHPIALSGEAVADEFAGLAEGAVAVETAHGFHVVSGQGMRHLAEQEVLEQVGAVHTERVPWEIIALLPAGEDLTRAAALRATY</sequence>
<dbReference type="InterPro" id="IPR007795">
    <property type="entry name" value="T7SS_EccB"/>
</dbReference>
<dbReference type="GO" id="GO:0005576">
    <property type="term" value="C:extracellular region"/>
    <property type="evidence" value="ECO:0007669"/>
    <property type="project" value="TreeGrafter"/>
</dbReference>
<dbReference type="EMBL" id="CP026948">
    <property type="protein sequence ID" value="AWB83404.1"/>
    <property type="molecule type" value="Genomic_DNA"/>
</dbReference>
<dbReference type="NCBIfam" id="TIGR03919">
    <property type="entry name" value="T7SS_EccB"/>
    <property type="match status" value="1"/>
</dbReference>
<keyword evidence="2" id="KW-1185">Reference proteome</keyword>
<dbReference type="KEGG" id="clia:C3E79_01955"/>
<dbReference type="PANTHER" id="PTHR40765:SF2">
    <property type="entry name" value="ESX-2 SECRETION SYSTEM ATPASE ECCB2"/>
    <property type="match status" value="1"/>
</dbReference>
<evidence type="ECO:0000313" key="2">
    <source>
        <dbReference type="Proteomes" id="UP000244754"/>
    </source>
</evidence>
<dbReference type="Gene3D" id="3.30.2390.20">
    <property type="entry name" value="Type VII secretion system EccB, repeat 1 domain"/>
    <property type="match status" value="1"/>
</dbReference>
<dbReference type="Proteomes" id="UP000244754">
    <property type="component" value="Chromosome"/>
</dbReference>
<dbReference type="AlphaFoldDB" id="A0A2S0WCC8"/>
<reference evidence="2" key="1">
    <citation type="submission" date="2018-01" db="EMBL/GenBank/DDBJ databases">
        <authorList>
            <person name="Li J."/>
        </authorList>
    </citation>
    <scope>NUCLEOTIDE SEQUENCE [LARGE SCALE GENOMIC DNA]</scope>
    <source>
        <strain evidence="2">2184</strain>
    </source>
</reference>
<evidence type="ECO:0000313" key="1">
    <source>
        <dbReference type="EMBL" id="AWB83404.1"/>
    </source>
</evidence>
<accession>A0A2S0WCC8</accession>
<dbReference type="Pfam" id="PF05108">
    <property type="entry name" value="T7SS_ESX1_EccB"/>
    <property type="match status" value="2"/>
</dbReference>
<organism evidence="1 2">
    <name type="scientific">Corynebacterium liangguodongii</name>
    <dbReference type="NCBI Taxonomy" id="2079535"/>
    <lineage>
        <taxon>Bacteria</taxon>
        <taxon>Bacillati</taxon>
        <taxon>Actinomycetota</taxon>
        <taxon>Actinomycetes</taxon>
        <taxon>Mycobacteriales</taxon>
        <taxon>Corynebacteriaceae</taxon>
        <taxon>Corynebacterium</taxon>
    </lineage>
</organism>
<dbReference type="RefSeq" id="WP_108403394.1">
    <property type="nucleotide sequence ID" value="NZ_CP026948.1"/>
</dbReference>